<gene>
    <name evidence="11" type="primary">gb10666</name>
    <name evidence="11" type="ORF">PR202_gb10666</name>
</gene>
<dbReference type="GO" id="GO:0005886">
    <property type="term" value="C:plasma membrane"/>
    <property type="evidence" value="ECO:0007669"/>
    <property type="project" value="UniProtKB-SubCell"/>
</dbReference>
<protein>
    <recommendedName>
        <fullName evidence="10">Bifunctional inhibitor/plant lipid transfer protein/seed storage helical domain-containing protein</fullName>
    </recommendedName>
</protein>
<proteinExistence type="inferred from homology"/>
<evidence type="ECO:0000256" key="4">
    <source>
        <dbReference type="ARBA" id="ARBA00022729"/>
    </source>
</evidence>
<evidence type="ECO:0000256" key="6">
    <source>
        <dbReference type="ARBA" id="ARBA00023180"/>
    </source>
</evidence>
<evidence type="ECO:0000313" key="12">
    <source>
        <dbReference type="Proteomes" id="UP001054889"/>
    </source>
</evidence>
<dbReference type="PRINTS" id="PR00382">
    <property type="entry name" value="LIPIDTRNSFER"/>
</dbReference>
<reference evidence="11" key="2">
    <citation type="submission" date="2021-12" db="EMBL/GenBank/DDBJ databases">
        <title>Resequencing data analysis of finger millet.</title>
        <authorList>
            <person name="Hatakeyama M."/>
            <person name="Aluri S."/>
            <person name="Balachadran M.T."/>
            <person name="Sivarajan S.R."/>
            <person name="Poveda L."/>
            <person name="Shimizu-Inatsugi R."/>
            <person name="Schlapbach R."/>
            <person name="Sreeman S.M."/>
            <person name="Shimizu K.K."/>
        </authorList>
    </citation>
    <scope>NUCLEOTIDE SEQUENCE</scope>
</reference>
<keyword evidence="3" id="KW-0336">GPI-anchor</keyword>
<evidence type="ECO:0000256" key="3">
    <source>
        <dbReference type="ARBA" id="ARBA00022622"/>
    </source>
</evidence>
<feature type="signal peptide" evidence="9">
    <location>
        <begin position="1"/>
        <end position="27"/>
    </location>
</feature>
<comment type="similarity">
    <text evidence="2">Belongs to the plant LTP family.</text>
</comment>
<comment type="caution">
    <text evidence="11">The sequence shown here is derived from an EMBL/GenBank/DDBJ whole genome shotgun (WGS) entry which is preliminary data.</text>
</comment>
<dbReference type="SUPFAM" id="SSF47699">
    <property type="entry name" value="Bifunctional inhibitor/lipid-transfer protein/seed storage 2S albumin"/>
    <property type="match status" value="1"/>
</dbReference>
<dbReference type="GO" id="GO:0008289">
    <property type="term" value="F:lipid binding"/>
    <property type="evidence" value="ECO:0007669"/>
    <property type="project" value="InterPro"/>
</dbReference>
<dbReference type="Proteomes" id="UP001054889">
    <property type="component" value="Unassembled WGS sequence"/>
</dbReference>
<evidence type="ECO:0000256" key="1">
    <source>
        <dbReference type="ARBA" id="ARBA00004609"/>
    </source>
</evidence>
<evidence type="ECO:0000256" key="7">
    <source>
        <dbReference type="ARBA" id="ARBA00023288"/>
    </source>
</evidence>
<dbReference type="InterPro" id="IPR016140">
    <property type="entry name" value="Bifunc_inhib/LTP/seed_store"/>
</dbReference>
<evidence type="ECO:0000256" key="5">
    <source>
        <dbReference type="ARBA" id="ARBA00023157"/>
    </source>
</evidence>
<feature type="chain" id="PRO_5043383167" description="Bifunctional inhibitor/plant lipid transfer protein/seed storage helical domain-containing protein" evidence="9">
    <location>
        <begin position="28"/>
        <end position="224"/>
    </location>
</feature>
<dbReference type="Pfam" id="PF14368">
    <property type="entry name" value="LTP_2"/>
    <property type="match status" value="1"/>
</dbReference>
<evidence type="ECO:0000256" key="2">
    <source>
        <dbReference type="ARBA" id="ARBA00009748"/>
    </source>
</evidence>
<sequence>MAAARGTALTLLMAAVVASALVASASAQSGGCTSTLISLYPCLNYISGNVSTPPASCCSSLSSVVQSNPQCLCAALSGDSSALGGITINKDRALQLPKACNVQTPPASKCNSKSPSPIRRIFFLTPNRAAPPLKRDFCNMFMWYWKGDMTNFCVVVSATGGAKAPAGPATPATPSGPSTGAETGTGSKTTPTSPYLSSGGASLRGAASLVLAFAAVALYAVSAV</sequence>
<comment type="subcellular location">
    <subcellularLocation>
        <location evidence="1">Cell membrane</location>
        <topology evidence="1">Lipid-anchor</topology>
        <topology evidence="1">GPI-anchor</topology>
    </subcellularLocation>
</comment>
<name>A0AAV5ELB0_ELECO</name>
<keyword evidence="5" id="KW-1015">Disulfide bond</keyword>
<evidence type="ECO:0000256" key="8">
    <source>
        <dbReference type="SAM" id="MobiDB-lite"/>
    </source>
</evidence>
<keyword evidence="12" id="KW-1185">Reference proteome</keyword>
<feature type="domain" description="Bifunctional inhibitor/plant lipid transfer protein/seed storage helical" evidence="10">
    <location>
        <begin position="32"/>
        <end position="110"/>
    </location>
</feature>
<dbReference type="SMART" id="SM00499">
    <property type="entry name" value="AAI"/>
    <property type="match status" value="1"/>
</dbReference>
<dbReference type="InterPro" id="IPR043325">
    <property type="entry name" value="LTSS"/>
</dbReference>
<feature type="region of interest" description="Disordered" evidence="8">
    <location>
        <begin position="164"/>
        <end position="195"/>
    </location>
</feature>
<evidence type="ECO:0000256" key="9">
    <source>
        <dbReference type="SAM" id="SignalP"/>
    </source>
</evidence>
<reference evidence="11" key="1">
    <citation type="journal article" date="2018" name="DNA Res.">
        <title>Multiple hybrid de novo genome assembly of finger millet, an orphan allotetraploid crop.</title>
        <authorList>
            <person name="Hatakeyama M."/>
            <person name="Aluri S."/>
            <person name="Balachadran M.T."/>
            <person name="Sivarajan S.R."/>
            <person name="Patrignani A."/>
            <person name="Gruter S."/>
            <person name="Poveda L."/>
            <person name="Shimizu-Inatsugi R."/>
            <person name="Baeten J."/>
            <person name="Francoijs K.J."/>
            <person name="Nataraja K.N."/>
            <person name="Reddy Y.A.N."/>
            <person name="Phadnis S."/>
            <person name="Ravikumar R.L."/>
            <person name="Schlapbach R."/>
            <person name="Sreeman S.M."/>
            <person name="Shimizu K.K."/>
        </authorList>
    </citation>
    <scope>NUCLEOTIDE SEQUENCE</scope>
</reference>
<dbReference type="PANTHER" id="PTHR33044">
    <property type="entry name" value="BIFUNCTIONAL INHIBITOR/LIPID-TRANSFER PROTEIN/SEED STORAGE 2S ALBUMIN SUPERFAMILY PROTEIN-RELATED"/>
    <property type="match status" value="1"/>
</dbReference>
<keyword evidence="3" id="KW-0472">Membrane</keyword>
<dbReference type="GO" id="GO:0098552">
    <property type="term" value="C:side of membrane"/>
    <property type="evidence" value="ECO:0007669"/>
    <property type="project" value="UniProtKB-KW"/>
</dbReference>
<dbReference type="AlphaFoldDB" id="A0AAV5ELB0"/>
<dbReference type="InterPro" id="IPR036312">
    <property type="entry name" value="Bifun_inhib/LTP/seed_sf"/>
</dbReference>
<evidence type="ECO:0000259" key="10">
    <source>
        <dbReference type="SMART" id="SM00499"/>
    </source>
</evidence>
<dbReference type="CDD" id="cd00010">
    <property type="entry name" value="AAI_LTSS"/>
    <property type="match status" value="1"/>
</dbReference>
<keyword evidence="6" id="KW-0325">Glycoprotein</keyword>
<dbReference type="EMBL" id="BQKI01000076">
    <property type="protein sequence ID" value="GJN23050.1"/>
    <property type="molecule type" value="Genomic_DNA"/>
</dbReference>
<organism evidence="11 12">
    <name type="scientific">Eleusine coracana subsp. coracana</name>
    <dbReference type="NCBI Taxonomy" id="191504"/>
    <lineage>
        <taxon>Eukaryota</taxon>
        <taxon>Viridiplantae</taxon>
        <taxon>Streptophyta</taxon>
        <taxon>Embryophyta</taxon>
        <taxon>Tracheophyta</taxon>
        <taxon>Spermatophyta</taxon>
        <taxon>Magnoliopsida</taxon>
        <taxon>Liliopsida</taxon>
        <taxon>Poales</taxon>
        <taxon>Poaceae</taxon>
        <taxon>PACMAD clade</taxon>
        <taxon>Chloridoideae</taxon>
        <taxon>Cynodonteae</taxon>
        <taxon>Eleusininae</taxon>
        <taxon>Eleusine</taxon>
    </lineage>
</organism>
<accession>A0AAV5ELB0</accession>
<evidence type="ECO:0000313" key="11">
    <source>
        <dbReference type="EMBL" id="GJN23050.1"/>
    </source>
</evidence>
<keyword evidence="4 9" id="KW-0732">Signal</keyword>
<dbReference type="FunFam" id="1.10.110.10:FF:000001">
    <property type="entry name" value="Bifunctional inhibitor/lipid-transfer protein/seed storage 2S albumin superfamily protein"/>
    <property type="match status" value="1"/>
</dbReference>
<dbReference type="InterPro" id="IPR000528">
    <property type="entry name" value="Plant_nsLTP"/>
</dbReference>
<keyword evidence="7" id="KW-0449">Lipoprotein</keyword>
<dbReference type="GO" id="GO:0006869">
    <property type="term" value="P:lipid transport"/>
    <property type="evidence" value="ECO:0007669"/>
    <property type="project" value="InterPro"/>
</dbReference>
<dbReference type="Gene3D" id="1.10.110.10">
    <property type="entry name" value="Plant lipid-transfer and hydrophobic proteins"/>
    <property type="match status" value="1"/>
</dbReference>